<evidence type="ECO:0000256" key="1">
    <source>
        <dbReference type="ARBA" id="ARBA00000851"/>
    </source>
</evidence>
<evidence type="ECO:0000313" key="13">
    <source>
        <dbReference type="EMBL" id="SFP63045.1"/>
    </source>
</evidence>
<dbReference type="InterPro" id="IPR027417">
    <property type="entry name" value="P-loop_NTPase"/>
</dbReference>
<dbReference type="GO" id="GO:0009307">
    <property type="term" value="P:DNA restriction-modification system"/>
    <property type="evidence" value="ECO:0007669"/>
    <property type="project" value="UniProtKB-KW"/>
</dbReference>
<dbReference type="Gene3D" id="3.90.1570.50">
    <property type="match status" value="1"/>
</dbReference>
<keyword evidence="6 11" id="KW-0680">Restriction system</keyword>
<sequence length="1045" mass="117123">MSDVGQIERKTQNRVVALMRDGLGYDYLGNWETRAGTANIEVELLAQNLRTRGHDDNLITKALDQLKKAAALGGSRDLYEANRAVYDLLRYGVKVKPGASEHYETVWLIDWANPQANHFVVVEEVTVLGQHTKRPDVVLYVNGLALVTLELKRSTVSASEGIRQTIGNQKPEFIRPFFSTVQLTLAGNDSEGLHYGVIDTPEKYWLHWRLTEDIDPATRAQLDAEGAGVEGRLDEALVQLCAKHRLLEVIHDFMVYDSGVKKTCRPNQYFGVKAAQARIATREGGIIWHTQGSGKSLTMVWLAKWIRESQVGTNPRVLLITDRTELDEQIEGVFNGVKEQIYRTDSGADLLATLNSSAEPLICSLVHKFRGTGDEAVRDDAERDFLAELNAKLPKDFRAKGNLFVFVDEAHRTQSGKMHDAMKQLLPGALFIGFTGTPLLKADKATSIETFGSFIHTYKFDEAVEDGVVLDLRYEARNIDQDLTSPEAVDKWFDVKTKGMTDLSKAELKRRWGTMQKVVSSEPRAKQIVNDILLDMETKPRLMDRRGNAILVGASIYQACKFYELFCNAGFKGKCAIVTSYAPNAGDIAKEDAGAGKSEKIRQYDIYRRMLADHFGEPEDVAMTKVEEFEKDVKKRFIEEPGQMRLLIVVDKLLTGFDAPSATYLYIDKKMRDHGLFQAICRVNRLDGDDKDYGYIVDYQDLFNSLESAITDYTSGALDGYDDEDIKGLLTDRVAKGREELDAALEHIRLLCEAVESPRNTLQYQHYFCAVDAGNIEQLKANEPKRVELYKAVAAVTRAFANIANELDAAGYTDAEATAIKAEIAQYVAIRDEVKLTAKENVDFKQYEAGMRFLLDTYIQAGASKVVSDFEDTGLIQLIVQLGAGAIDKLPPGIKQDKTAVAEAIVNNMRKVIVDERALNPKYYDKMSELLSALIEERRQGALDYQAYLAKLLEAAKQLGSKESDTKYPDWADSGAKKALLDFFEDQPDLARAVDRTVRESKPDSWVGSAIKERKVRNAVKAALPANFDRLEELLDLVKARHEYR</sequence>
<dbReference type="PANTHER" id="PTHR30195:SF15">
    <property type="entry name" value="TYPE I RESTRICTION ENZYME HINDI ENDONUCLEASE SUBUNIT"/>
    <property type="match status" value="1"/>
</dbReference>
<reference evidence="14" key="1">
    <citation type="submission" date="2016-10" db="EMBL/GenBank/DDBJ databases">
        <authorList>
            <person name="Varghese N."/>
            <person name="Submissions S."/>
        </authorList>
    </citation>
    <scope>NUCLEOTIDE SEQUENCE [LARGE SCALE GENOMIC DNA]</scope>
    <source>
        <strain evidence="14">DSM 44208</strain>
    </source>
</reference>
<evidence type="ECO:0000259" key="12">
    <source>
        <dbReference type="PROSITE" id="PS51192"/>
    </source>
</evidence>
<dbReference type="InterPro" id="IPR014001">
    <property type="entry name" value="Helicase_ATP-bd"/>
</dbReference>
<organism evidence="13 14">
    <name type="scientific">Geodermatophilus dictyosporus</name>
    <dbReference type="NCBI Taxonomy" id="1523247"/>
    <lineage>
        <taxon>Bacteria</taxon>
        <taxon>Bacillati</taxon>
        <taxon>Actinomycetota</taxon>
        <taxon>Actinomycetes</taxon>
        <taxon>Geodermatophilales</taxon>
        <taxon>Geodermatophilaceae</taxon>
        <taxon>Geodermatophilus</taxon>
    </lineage>
</organism>
<protein>
    <recommendedName>
        <fullName evidence="11">Type I restriction enzyme endonuclease subunit</fullName>
        <shortName evidence="11">R protein</shortName>
        <ecNumber evidence="11">3.1.21.3</ecNumber>
    </recommendedName>
</protein>
<name>A0A1I5RWZ5_9ACTN</name>
<gene>
    <name evidence="13" type="ORF">SAMN05660464_3764</name>
</gene>
<dbReference type="GO" id="GO:0003677">
    <property type="term" value="F:DNA binding"/>
    <property type="evidence" value="ECO:0007669"/>
    <property type="project" value="UniProtKB-KW"/>
</dbReference>
<dbReference type="EC" id="3.1.21.3" evidence="11"/>
<dbReference type="PROSITE" id="PS51192">
    <property type="entry name" value="HELICASE_ATP_BIND_1"/>
    <property type="match status" value="1"/>
</dbReference>
<dbReference type="GO" id="GO:0009035">
    <property type="term" value="F:type I site-specific deoxyribonuclease activity"/>
    <property type="evidence" value="ECO:0007669"/>
    <property type="project" value="UniProtKB-EC"/>
</dbReference>
<dbReference type="STRING" id="1523247.SAMN05660464_3764"/>
<keyword evidence="14" id="KW-1185">Reference proteome</keyword>
<comment type="similarity">
    <text evidence="2 11">Belongs to the HsdR family.</text>
</comment>
<keyword evidence="8 11" id="KW-0378">Hydrolase</keyword>
<evidence type="ECO:0000256" key="9">
    <source>
        <dbReference type="ARBA" id="ARBA00022840"/>
    </source>
</evidence>
<evidence type="ECO:0000256" key="10">
    <source>
        <dbReference type="ARBA" id="ARBA00023125"/>
    </source>
</evidence>
<dbReference type="OrthoDB" id="9758243at2"/>
<dbReference type="SUPFAM" id="SSF52540">
    <property type="entry name" value="P-loop containing nucleoside triphosphate hydrolases"/>
    <property type="match status" value="1"/>
</dbReference>
<evidence type="ECO:0000256" key="3">
    <source>
        <dbReference type="ARBA" id="ARBA00011296"/>
    </source>
</evidence>
<dbReference type="Pfam" id="PF18766">
    <property type="entry name" value="SWI2_SNF2"/>
    <property type="match status" value="1"/>
</dbReference>
<dbReference type="PANTHER" id="PTHR30195">
    <property type="entry name" value="TYPE I SITE-SPECIFIC DEOXYRIBONUCLEASE PROTEIN SUBUNIT M AND R"/>
    <property type="match status" value="1"/>
</dbReference>
<evidence type="ECO:0000256" key="7">
    <source>
        <dbReference type="ARBA" id="ARBA00022759"/>
    </source>
</evidence>
<dbReference type="GO" id="GO:0005524">
    <property type="term" value="F:ATP binding"/>
    <property type="evidence" value="ECO:0007669"/>
    <property type="project" value="UniProtKB-KW"/>
</dbReference>
<dbReference type="Pfam" id="PF22679">
    <property type="entry name" value="T1R_D3-like"/>
    <property type="match status" value="1"/>
</dbReference>
<keyword evidence="4" id="KW-0540">Nuclease</keyword>
<dbReference type="CDD" id="cd18800">
    <property type="entry name" value="SF2_C_EcoR124I-like"/>
    <property type="match status" value="1"/>
</dbReference>
<evidence type="ECO:0000256" key="6">
    <source>
        <dbReference type="ARBA" id="ARBA00022747"/>
    </source>
</evidence>
<dbReference type="SMART" id="SM00487">
    <property type="entry name" value="DEXDc"/>
    <property type="match status" value="1"/>
</dbReference>
<evidence type="ECO:0000256" key="2">
    <source>
        <dbReference type="ARBA" id="ARBA00008598"/>
    </source>
</evidence>
<evidence type="ECO:0000313" key="14">
    <source>
        <dbReference type="Proteomes" id="UP000198857"/>
    </source>
</evidence>
<dbReference type="Gene3D" id="3.40.50.300">
    <property type="entry name" value="P-loop containing nucleotide triphosphate hydrolases"/>
    <property type="match status" value="2"/>
</dbReference>
<dbReference type="AlphaFoldDB" id="A0A1I5RWZ5"/>
<keyword evidence="9 11" id="KW-0067">ATP-binding</keyword>
<keyword evidence="5 11" id="KW-0547">Nucleotide-binding</keyword>
<evidence type="ECO:0000256" key="8">
    <source>
        <dbReference type="ARBA" id="ARBA00022801"/>
    </source>
</evidence>
<comment type="subunit">
    <text evidence="3 11">The type I restriction/modification system is composed of three polypeptides R, M and S.</text>
</comment>
<evidence type="ECO:0000256" key="4">
    <source>
        <dbReference type="ARBA" id="ARBA00022722"/>
    </source>
</evidence>
<accession>A0A1I5RWZ5</accession>
<dbReference type="NCBIfam" id="TIGR00348">
    <property type="entry name" value="hsdR"/>
    <property type="match status" value="1"/>
</dbReference>
<dbReference type="Pfam" id="PF04313">
    <property type="entry name" value="HSDR_N"/>
    <property type="match status" value="1"/>
</dbReference>
<dbReference type="CDD" id="cd18030">
    <property type="entry name" value="DEXHc_RE_I_HsdR"/>
    <property type="match status" value="1"/>
</dbReference>
<keyword evidence="10 11" id="KW-0238">DNA-binding</keyword>
<comment type="function">
    <text evidence="11">Subunit R is required for both nuclease and ATPase activities, but not for modification.</text>
</comment>
<feature type="domain" description="Helicase ATP-binding" evidence="12">
    <location>
        <begin position="276"/>
        <end position="445"/>
    </location>
</feature>
<dbReference type="EMBL" id="FOWQ01000006">
    <property type="protein sequence ID" value="SFP63045.1"/>
    <property type="molecule type" value="Genomic_DNA"/>
</dbReference>
<evidence type="ECO:0000256" key="5">
    <source>
        <dbReference type="ARBA" id="ARBA00022741"/>
    </source>
</evidence>
<dbReference type="InterPro" id="IPR051268">
    <property type="entry name" value="Type-I_R_enzyme_R_subunit"/>
</dbReference>
<dbReference type="InterPro" id="IPR040980">
    <property type="entry name" value="SWI2_SNF2"/>
</dbReference>
<dbReference type="Proteomes" id="UP000198857">
    <property type="component" value="Unassembled WGS sequence"/>
</dbReference>
<keyword evidence="7" id="KW-0255">Endonuclease</keyword>
<dbReference type="RefSeq" id="WP_091112607.1">
    <property type="nucleotide sequence ID" value="NZ_FOWQ01000006.1"/>
</dbReference>
<dbReference type="InterPro" id="IPR004473">
    <property type="entry name" value="Restrct_endonuc_typeI_HsdR"/>
</dbReference>
<evidence type="ECO:0000256" key="11">
    <source>
        <dbReference type="RuleBase" id="RU364115"/>
    </source>
</evidence>
<proteinExistence type="inferred from homology"/>
<dbReference type="InterPro" id="IPR007409">
    <property type="entry name" value="Restrct_endonuc_type1_HsdR_N"/>
</dbReference>
<dbReference type="InterPro" id="IPR055180">
    <property type="entry name" value="HsdR_RecA-like_helicase_dom_2"/>
</dbReference>
<comment type="catalytic activity">
    <reaction evidence="1 11">
        <text>Endonucleolytic cleavage of DNA to give random double-stranded fragments with terminal 5'-phosphates, ATP is simultaneously hydrolyzed.</text>
        <dbReference type="EC" id="3.1.21.3"/>
    </reaction>
</comment>
<dbReference type="CDD" id="cd22332">
    <property type="entry name" value="HsdR_N"/>
    <property type="match status" value="1"/>
</dbReference>